<organism evidence="2">
    <name type="scientific">Arundo donax</name>
    <name type="common">Giant reed</name>
    <name type="synonym">Donax arundinaceus</name>
    <dbReference type="NCBI Taxonomy" id="35708"/>
    <lineage>
        <taxon>Eukaryota</taxon>
        <taxon>Viridiplantae</taxon>
        <taxon>Streptophyta</taxon>
        <taxon>Embryophyta</taxon>
        <taxon>Tracheophyta</taxon>
        <taxon>Spermatophyta</taxon>
        <taxon>Magnoliopsida</taxon>
        <taxon>Liliopsida</taxon>
        <taxon>Poales</taxon>
        <taxon>Poaceae</taxon>
        <taxon>PACMAD clade</taxon>
        <taxon>Arundinoideae</taxon>
        <taxon>Arundineae</taxon>
        <taxon>Arundo</taxon>
    </lineage>
</organism>
<name>A0A0A8ZIY2_ARUDO</name>
<dbReference type="AlphaFoldDB" id="A0A0A8ZIY2"/>
<sequence>MKVTKILEACKTHNKSRPDDQFEQTPL</sequence>
<protein>
    <submittedName>
        <fullName evidence="2">Uncharacterized protein</fullName>
    </submittedName>
</protein>
<proteinExistence type="predicted"/>
<reference evidence="2" key="2">
    <citation type="journal article" date="2015" name="Data Brief">
        <title>Shoot transcriptome of the giant reed, Arundo donax.</title>
        <authorList>
            <person name="Barrero R.A."/>
            <person name="Guerrero F.D."/>
            <person name="Moolhuijzen P."/>
            <person name="Goolsby J.A."/>
            <person name="Tidwell J."/>
            <person name="Bellgard S.E."/>
            <person name="Bellgard M.I."/>
        </authorList>
    </citation>
    <scope>NUCLEOTIDE SEQUENCE</scope>
    <source>
        <tissue evidence="2">Shoot tissue taken approximately 20 cm above the soil surface</tissue>
    </source>
</reference>
<feature type="region of interest" description="Disordered" evidence="1">
    <location>
        <begin position="1"/>
        <end position="27"/>
    </location>
</feature>
<evidence type="ECO:0000313" key="2">
    <source>
        <dbReference type="EMBL" id="JAD36685.1"/>
    </source>
</evidence>
<feature type="compositionally biased region" description="Basic and acidic residues" evidence="1">
    <location>
        <begin position="8"/>
        <end position="20"/>
    </location>
</feature>
<accession>A0A0A8ZIY2</accession>
<dbReference type="EMBL" id="GBRH01261210">
    <property type="protein sequence ID" value="JAD36685.1"/>
    <property type="molecule type" value="Transcribed_RNA"/>
</dbReference>
<reference evidence="2" key="1">
    <citation type="submission" date="2014-09" db="EMBL/GenBank/DDBJ databases">
        <authorList>
            <person name="Magalhaes I.L.F."/>
            <person name="Oliveira U."/>
            <person name="Santos F.R."/>
            <person name="Vidigal T.H.D.A."/>
            <person name="Brescovit A.D."/>
            <person name="Santos A.J."/>
        </authorList>
    </citation>
    <scope>NUCLEOTIDE SEQUENCE</scope>
    <source>
        <tissue evidence="2">Shoot tissue taken approximately 20 cm above the soil surface</tissue>
    </source>
</reference>
<evidence type="ECO:0000256" key="1">
    <source>
        <dbReference type="SAM" id="MobiDB-lite"/>
    </source>
</evidence>